<name>A0AA41Z3D3_9HYPH</name>
<keyword evidence="2" id="KW-1185">Reference proteome</keyword>
<dbReference type="AlphaFoldDB" id="A0AA41Z3D3"/>
<accession>A0AA41Z3D3</accession>
<protein>
    <submittedName>
        <fullName evidence="1">Uncharacterized protein</fullName>
    </submittedName>
</protein>
<proteinExistence type="predicted"/>
<comment type="caution">
    <text evidence="1">The sequence shown here is derived from an EMBL/GenBank/DDBJ whole genome shotgun (WGS) entry which is preliminary data.</text>
</comment>
<evidence type="ECO:0000313" key="2">
    <source>
        <dbReference type="Proteomes" id="UP001165667"/>
    </source>
</evidence>
<dbReference type="Proteomes" id="UP001165667">
    <property type="component" value="Unassembled WGS sequence"/>
</dbReference>
<dbReference type="EMBL" id="JAMOIM010000045">
    <property type="protein sequence ID" value="MCW6512292.1"/>
    <property type="molecule type" value="Genomic_DNA"/>
</dbReference>
<dbReference type="RefSeq" id="WP_282588668.1">
    <property type="nucleotide sequence ID" value="NZ_JAMOIM010000045.1"/>
</dbReference>
<organism evidence="1 2">
    <name type="scientific">Lichenifustis flavocetrariae</name>
    <dbReference type="NCBI Taxonomy" id="2949735"/>
    <lineage>
        <taxon>Bacteria</taxon>
        <taxon>Pseudomonadati</taxon>
        <taxon>Pseudomonadota</taxon>
        <taxon>Alphaproteobacteria</taxon>
        <taxon>Hyphomicrobiales</taxon>
        <taxon>Lichenihabitantaceae</taxon>
        <taxon>Lichenifustis</taxon>
    </lineage>
</organism>
<evidence type="ECO:0000313" key="1">
    <source>
        <dbReference type="EMBL" id="MCW6512292.1"/>
    </source>
</evidence>
<sequence>MQRKEIDRDEYEAIRGELTGVTETIGSVTTIEGRHEDLGETVLIRQAGRFFVDADEVSFVRAKGEPLPETD</sequence>
<reference evidence="1" key="1">
    <citation type="submission" date="2022-05" db="EMBL/GenBank/DDBJ databases">
        <authorList>
            <person name="Pankratov T."/>
        </authorList>
    </citation>
    <scope>NUCLEOTIDE SEQUENCE</scope>
    <source>
        <strain evidence="1">BP6-180914</strain>
    </source>
</reference>
<gene>
    <name evidence="1" type="ORF">M8523_30685</name>
</gene>